<feature type="region of interest" description="Disordered" evidence="1">
    <location>
        <begin position="91"/>
        <end position="125"/>
    </location>
</feature>
<evidence type="ECO:0000256" key="1">
    <source>
        <dbReference type="SAM" id="MobiDB-lite"/>
    </source>
</evidence>
<reference evidence="2 3" key="2">
    <citation type="submission" date="2020-03" db="EMBL/GenBank/DDBJ databases">
        <authorList>
            <person name="Ichikawa N."/>
            <person name="Kimura A."/>
            <person name="Kitahashi Y."/>
            <person name="Uohara A."/>
        </authorList>
    </citation>
    <scope>NUCLEOTIDE SEQUENCE [LARGE SCALE GENOMIC DNA]</scope>
    <source>
        <strain evidence="2 3">NBRC 107702</strain>
    </source>
</reference>
<evidence type="ECO:0000313" key="2">
    <source>
        <dbReference type="EMBL" id="BCB74547.1"/>
    </source>
</evidence>
<protein>
    <submittedName>
        <fullName evidence="2">Transcriptional regulator</fullName>
    </submittedName>
</protein>
<evidence type="ECO:0000313" key="3">
    <source>
        <dbReference type="Proteomes" id="UP000502508"/>
    </source>
</evidence>
<proteinExistence type="predicted"/>
<feature type="region of interest" description="Disordered" evidence="1">
    <location>
        <begin position="1"/>
        <end position="31"/>
    </location>
</feature>
<dbReference type="AlphaFoldDB" id="A0A6F8XL61"/>
<gene>
    <name evidence="2" type="ORF">Pflav_009570</name>
</gene>
<dbReference type="RefSeq" id="WP_232070984.1">
    <property type="nucleotide sequence ID" value="NZ_AP022870.1"/>
</dbReference>
<accession>A0A6F8XL61</accession>
<organism evidence="2 3">
    <name type="scientific">Phytohabitans flavus</name>
    <dbReference type="NCBI Taxonomy" id="1076124"/>
    <lineage>
        <taxon>Bacteria</taxon>
        <taxon>Bacillati</taxon>
        <taxon>Actinomycetota</taxon>
        <taxon>Actinomycetes</taxon>
        <taxon>Micromonosporales</taxon>
        <taxon>Micromonosporaceae</taxon>
    </lineage>
</organism>
<dbReference type="EMBL" id="AP022870">
    <property type="protein sequence ID" value="BCB74547.1"/>
    <property type="molecule type" value="Genomic_DNA"/>
</dbReference>
<dbReference type="KEGG" id="pfla:Pflav_009570"/>
<dbReference type="Proteomes" id="UP000502508">
    <property type="component" value="Chromosome"/>
</dbReference>
<keyword evidence="3" id="KW-1185">Reference proteome</keyword>
<name>A0A6F8XL61_9ACTN</name>
<sequence length="458" mass="49450">MPRHPDTPVTPNTVLSEARERLPSPRRPGQCMSRGELADAVNATLDRLYPGRDLTAHYVYRSWIGKLERGEHRWPSEERRTALRQVLGAATDTELDLYSPRRTDGPPPPRVDVSAARPGTRVGEDEDVDRRTALRIVAAPALAELIAALMPTAGSGPTDTPARDREVGTLVARTNAVHRAYQDGRYRQALHDLPPLINQIGIQARDSEATAGVALGAQAYQIASGLLLKCDEPTLAAVAAERSLAAARSTGDPLLVASSMRAVVHGLAVGGHPDTAARVAESAAAALATETSLGNNKALSLYGALLLRGAIAAARGKHHDVANALLSEADAAARHVGRDANIYWTAFGPTNVRVHRVAVAVELGDVNTAIAVAGTVDLHQLAVPERKAMLLLDTARAYLQWAKFEQAFTTIRQAERHAPGEVRARPHTHRMLQDLYQRSPRYLRQQLREYIATMGTTA</sequence>
<reference evidence="2 3" key="1">
    <citation type="submission" date="2020-03" db="EMBL/GenBank/DDBJ databases">
        <title>Whole genome shotgun sequence of Phytohabitans flavus NBRC 107702.</title>
        <authorList>
            <person name="Komaki H."/>
            <person name="Tamura T."/>
        </authorList>
    </citation>
    <scope>NUCLEOTIDE SEQUENCE [LARGE SCALE GENOMIC DNA]</scope>
    <source>
        <strain evidence="2 3">NBRC 107702</strain>
    </source>
</reference>